<dbReference type="InterPro" id="IPR036259">
    <property type="entry name" value="MFS_trans_sf"/>
</dbReference>
<feature type="transmembrane region" description="Helical" evidence="7">
    <location>
        <begin position="164"/>
        <end position="189"/>
    </location>
</feature>
<feature type="transmembrane region" description="Helical" evidence="7">
    <location>
        <begin position="123"/>
        <end position="143"/>
    </location>
</feature>
<feature type="domain" description="Major facilitator superfamily (MFS) profile" evidence="8">
    <location>
        <begin position="26"/>
        <end position="437"/>
    </location>
</feature>
<dbReference type="InterPro" id="IPR020846">
    <property type="entry name" value="MFS_dom"/>
</dbReference>
<evidence type="ECO:0000313" key="9">
    <source>
        <dbReference type="EMBL" id="SRX78821.1"/>
    </source>
</evidence>
<accession>A0A375YCJ0</accession>
<evidence type="ECO:0000256" key="4">
    <source>
        <dbReference type="ARBA" id="ARBA00022692"/>
    </source>
</evidence>
<evidence type="ECO:0000256" key="2">
    <source>
        <dbReference type="ARBA" id="ARBA00022448"/>
    </source>
</evidence>
<dbReference type="GO" id="GO:0022857">
    <property type="term" value="F:transmembrane transporter activity"/>
    <property type="evidence" value="ECO:0007669"/>
    <property type="project" value="InterPro"/>
</dbReference>
<feature type="transmembrane region" description="Helical" evidence="7">
    <location>
        <begin position="201"/>
        <end position="220"/>
    </location>
</feature>
<dbReference type="Pfam" id="PF07690">
    <property type="entry name" value="MFS_1"/>
    <property type="match status" value="1"/>
</dbReference>
<dbReference type="PANTHER" id="PTHR43045:SF2">
    <property type="entry name" value="INNER MEMBRANE METABOLITE TRANSPORT PROTEIN YHJE"/>
    <property type="match status" value="1"/>
</dbReference>
<dbReference type="RefSeq" id="WP_083142826.1">
    <property type="nucleotide sequence ID" value="NZ_MVID01000005.1"/>
</dbReference>
<dbReference type="PROSITE" id="PS50850">
    <property type="entry name" value="MFS"/>
    <property type="match status" value="1"/>
</dbReference>
<protein>
    <recommendedName>
        <fullName evidence="8">Major facilitator superfamily (MFS) profile domain-containing protein</fullName>
    </recommendedName>
</protein>
<feature type="transmembrane region" description="Helical" evidence="7">
    <location>
        <begin position="321"/>
        <end position="340"/>
    </location>
</feature>
<evidence type="ECO:0000256" key="7">
    <source>
        <dbReference type="SAM" id="Phobius"/>
    </source>
</evidence>
<keyword evidence="5 7" id="KW-1133">Transmembrane helix</keyword>
<dbReference type="InterPro" id="IPR011701">
    <property type="entry name" value="MFS"/>
</dbReference>
<evidence type="ECO:0000256" key="3">
    <source>
        <dbReference type="ARBA" id="ARBA00022475"/>
    </source>
</evidence>
<dbReference type="Gene3D" id="1.20.1250.20">
    <property type="entry name" value="MFS general substrate transporter like domains"/>
    <property type="match status" value="1"/>
</dbReference>
<feature type="transmembrane region" description="Helical" evidence="7">
    <location>
        <begin position="409"/>
        <end position="433"/>
    </location>
</feature>
<feature type="transmembrane region" description="Helical" evidence="7">
    <location>
        <begin position="99"/>
        <end position="117"/>
    </location>
</feature>
<proteinExistence type="predicted"/>
<feature type="transmembrane region" description="Helical" evidence="7">
    <location>
        <begin position="28"/>
        <end position="52"/>
    </location>
</feature>
<feature type="transmembrane region" description="Helical" evidence="7">
    <location>
        <begin position="255"/>
        <end position="280"/>
    </location>
</feature>
<comment type="subcellular location">
    <subcellularLocation>
        <location evidence="1">Cell membrane</location>
        <topology evidence="1">Multi-pass membrane protein</topology>
    </subcellularLocation>
</comment>
<feature type="transmembrane region" description="Helical" evidence="7">
    <location>
        <begin position="292"/>
        <end position="312"/>
    </location>
</feature>
<sequence length="443" mass="46135">MQTSAPLAGATDFGTDSGTDRELRKISVAGYVGSAIEFYDFFIYGTAAALVFPTVFFPDLGHTMAITASLGTFAAAFVARPVGAAVFGHFGDRISRKQMLVATLMLMGVATVGVGLIPSTASIGIVAPLLLLTMRLVQGFAVGGEWAGAVLMSAENAPARRRGFYGMFTQLGLGTALVMSNLVFLAVHVAVGDATPAFMQWGWRIPFLLSGVLIVTALVIRLRIKDDAIDAGSSTRSKDSGIPLVALLRRQGKTVLLAGGAAMCAPMLVFQAGTFITHYAADHMEYSTNVVLLNNVVGGICAIGCAALTAILSDTRGRRRVMLIGLSLAAPWSFVVIPLIETNNEMVFGLAVVITYALIGTCMGPLAAFVPEVFAGEYRYTAAALAHTGGAIIGGALPPVVSPVLMDTFGGWVVAVMMGGLAVISVLCAAALPETLPRLTAPR</sequence>
<gene>
    <name evidence="9" type="ORF">MPP7335_00553</name>
</gene>
<feature type="transmembrane region" description="Helical" evidence="7">
    <location>
        <begin position="64"/>
        <end position="87"/>
    </location>
</feature>
<feature type="transmembrane region" description="Helical" evidence="7">
    <location>
        <begin position="380"/>
        <end position="397"/>
    </location>
</feature>
<dbReference type="AlphaFoldDB" id="A0A375YCJ0"/>
<dbReference type="GO" id="GO:0005886">
    <property type="term" value="C:plasma membrane"/>
    <property type="evidence" value="ECO:0007669"/>
    <property type="project" value="UniProtKB-SubCell"/>
</dbReference>
<keyword evidence="2" id="KW-0813">Transport</keyword>
<keyword evidence="10" id="KW-1185">Reference proteome</keyword>
<reference evidence="9 10" key="1">
    <citation type="submission" date="2018-05" db="EMBL/GenBank/DDBJ databases">
        <authorList>
            <consortium name="IHU Genomes"/>
        </authorList>
    </citation>
    <scope>NUCLEOTIDE SEQUENCE [LARGE SCALE GENOMIC DNA]</scope>
    <source>
        <strain evidence="9 10">P7335</strain>
    </source>
</reference>
<evidence type="ECO:0000313" key="10">
    <source>
        <dbReference type="Proteomes" id="UP000252008"/>
    </source>
</evidence>
<dbReference type="SUPFAM" id="SSF103473">
    <property type="entry name" value="MFS general substrate transporter"/>
    <property type="match status" value="1"/>
</dbReference>
<dbReference type="PANTHER" id="PTHR43045">
    <property type="entry name" value="SHIKIMATE TRANSPORTER"/>
    <property type="match status" value="1"/>
</dbReference>
<keyword evidence="4 7" id="KW-0812">Transmembrane</keyword>
<evidence type="ECO:0000256" key="5">
    <source>
        <dbReference type="ARBA" id="ARBA00022989"/>
    </source>
</evidence>
<evidence type="ECO:0000256" key="1">
    <source>
        <dbReference type="ARBA" id="ARBA00004651"/>
    </source>
</evidence>
<evidence type="ECO:0000256" key="6">
    <source>
        <dbReference type="ARBA" id="ARBA00023136"/>
    </source>
</evidence>
<keyword evidence="6 7" id="KW-0472">Membrane</keyword>
<dbReference type="Proteomes" id="UP000252008">
    <property type="component" value="Unassembled WGS sequence"/>
</dbReference>
<dbReference type="EMBL" id="UEGS01000001">
    <property type="protein sequence ID" value="SRX78821.1"/>
    <property type="molecule type" value="Genomic_DNA"/>
</dbReference>
<feature type="transmembrane region" description="Helical" evidence="7">
    <location>
        <begin position="346"/>
        <end position="368"/>
    </location>
</feature>
<organism evidence="9 10">
    <name type="scientific">Mycolicibacterium parafortuitum</name>
    <name type="common">Mycobacterium parafortuitum</name>
    <dbReference type="NCBI Taxonomy" id="39692"/>
    <lineage>
        <taxon>Bacteria</taxon>
        <taxon>Bacillati</taxon>
        <taxon>Actinomycetota</taxon>
        <taxon>Actinomycetes</taxon>
        <taxon>Mycobacteriales</taxon>
        <taxon>Mycobacteriaceae</taxon>
        <taxon>Mycolicibacterium</taxon>
    </lineage>
</organism>
<name>A0A375YCJ0_MYCPF</name>
<evidence type="ECO:0000259" key="8">
    <source>
        <dbReference type="PROSITE" id="PS50850"/>
    </source>
</evidence>
<keyword evidence="3" id="KW-1003">Cell membrane</keyword>